<dbReference type="OrthoDB" id="7679513at2759"/>
<dbReference type="PANTHER" id="PTHR45749:SF35">
    <property type="entry name" value="AC-LIKE TRANSPOSASE-RELATED"/>
    <property type="match status" value="1"/>
</dbReference>
<feature type="domain" description="HAT C-terminal dimerisation" evidence="1">
    <location>
        <begin position="475"/>
        <end position="534"/>
    </location>
</feature>
<comment type="caution">
    <text evidence="3">The sequence shown here is derived from an EMBL/GenBank/DDBJ whole genome shotgun (WGS) entry which is preliminary data.</text>
</comment>
<dbReference type="Proteomes" id="UP000279307">
    <property type="component" value="Chromosome 9"/>
</dbReference>
<dbReference type="PANTHER" id="PTHR45749">
    <property type="match status" value="1"/>
</dbReference>
<gene>
    <name evidence="3" type="ORF">DMN91_009244</name>
</gene>
<name>A0A3L8DF18_OOCBI</name>
<evidence type="ECO:0000313" key="4">
    <source>
        <dbReference type="Proteomes" id="UP000279307"/>
    </source>
</evidence>
<feature type="domain" description="DUF4371" evidence="2">
    <location>
        <begin position="4"/>
        <end position="172"/>
    </location>
</feature>
<evidence type="ECO:0000259" key="1">
    <source>
        <dbReference type="Pfam" id="PF05699"/>
    </source>
</evidence>
<dbReference type="Pfam" id="PF05699">
    <property type="entry name" value="Dimer_Tnp_hAT"/>
    <property type="match status" value="1"/>
</dbReference>
<dbReference type="InterPro" id="IPR012337">
    <property type="entry name" value="RNaseH-like_sf"/>
</dbReference>
<dbReference type="InterPro" id="IPR025398">
    <property type="entry name" value="DUF4371"/>
</dbReference>
<protein>
    <recommendedName>
        <fullName evidence="5">Zinc finger MYM-type protein</fullName>
    </recommendedName>
</protein>
<sequence length="550" mass="62341">MNITLYLAENNMAFRGTSDKLYTPNNGKFLGLVQLIGKFDPIMQEHLKLAMAGDISDHYCGKDIQNELIDLMGGKVKSEIVSRAKTSKYYSIIADCTPDISHIEQLSLTIRFADLSDDNISIKEHFLEFILVQSSSGAGLTEVILTVLNKHGLELHNCRGQGYDNGANMKGKNIGVQKRILDLNPLAFFVPCGCHSYNLVLCDAAKSSVKSVTLFGVLQRLFALFSASVNRWKILTDHLGLYSLKKLSDTRWEAKINSVKAVRYQICDVHDALVTLANETEKSDVTISHEAITLAGQLKDFGFIVSLVVWYEILFQINVVSKSLQSKNIDLGKCTEILENCCNFLEEYRKTGFKKALLIASDLAKELQIEPVFKPMNRVQRIKRQAGEMATDEPIESSEKKFEIEFFNKLLDTSLMSMKERFKQLHDYSKTWSFLYNVKKIPERNELLKLCTDLQRKLTVGSDSDIDGHLLCDELISLKDFLPDNDDITPIYVLNFIKQRNIHELYPNIWIALRILVTIPVTVASGERSFSKLNPLTPESPKFSAYFRFS</sequence>
<dbReference type="Pfam" id="PF14291">
    <property type="entry name" value="DUF4371"/>
    <property type="match status" value="1"/>
</dbReference>
<dbReference type="SUPFAM" id="SSF53098">
    <property type="entry name" value="Ribonuclease H-like"/>
    <property type="match status" value="1"/>
</dbReference>
<proteinExistence type="predicted"/>
<organism evidence="3 4">
    <name type="scientific">Ooceraea biroi</name>
    <name type="common">Clonal raider ant</name>
    <name type="synonym">Cerapachys biroi</name>
    <dbReference type="NCBI Taxonomy" id="2015173"/>
    <lineage>
        <taxon>Eukaryota</taxon>
        <taxon>Metazoa</taxon>
        <taxon>Ecdysozoa</taxon>
        <taxon>Arthropoda</taxon>
        <taxon>Hexapoda</taxon>
        <taxon>Insecta</taxon>
        <taxon>Pterygota</taxon>
        <taxon>Neoptera</taxon>
        <taxon>Endopterygota</taxon>
        <taxon>Hymenoptera</taxon>
        <taxon>Apocrita</taxon>
        <taxon>Aculeata</taxon>
        <taxon>Formicoidea</taxon>
        <taxon>Formicidae</taxon>
        <taxon>Dorylinae</taxon>
        <taxon>Ooceraea</taxon>
    </lineage>
</organism>
<dbReference type="GO" id="GO:0046983">
    <property type="term" value="F:protein dimerization activity"/>
    <property type="evidence" value="ECO:0007669"/>
    <property type="project" value="InterPro"/>
</dbReference>
<accession>A0A3L8DF18</accession>
<evidence type="ECO:0000313" key="3">
    <source>
        <dbReference type="EMBL" id="RLU18886.1"/>
    </source>
</evidence>
<dbReference type="EMBL" id="QOIP01000009">
    <property type="protein sequence ID" value="RLU18886.1"/>
    <property type="molecule type" value="Genomic_DNA"/>
</dbReference>
<evidence type="ECO:0008006" key="5">
    <source>
        <dbReference type="Google" id="ProtNLM"/>
    </source>
</evidence>
<evidence type="ECO:0000259" key="2">
    <source>
        <dbReference type="Pfam" id="PF14291"/>
    </source>
</evidence>
<dbReference type="InterPro" id="IPR008906">
    <property type="entry name" value="HATC_C_dom"/>
</dbReference>
<dbReference type="AlphaFoldDB" id="A0A3L8DF18"/>
<reference evidence="3 4" key="1">
    <citation type="journal article" date="2018" name="Genome Res.">
        <title>The genomic architecture and molecular evolution of ant odorant receptors.</title>
        <authorList>
            <person name="McKenzie S.K."/>
            <person name="Kronauer D.J.C."/>
        </authorList>
    </citation>
    <scope>NUCLEOTIDE SEQUENCE [LARGE SCALE GENOMIC DNA]</scope>
    <source>
        <strain evidence="3">Clonal line C1</strain>
    </source>
</reference>